<evidence type="ECO:0000313" key="3">
    <source>
        <dbReference type="Proteomes" id="UP000008063"/>
    </source>
</evidence>
<reference evidence="3" key="1">
    <citation type="journal article" date="2011" name="Science">
        <title>The plant cell wall-decomposing machinery underlies the functional diversity of forest fungi.</title>
        <authorList>
            <person name="Eastwood D.C."/>
            <person name="Floudas D."/>
            <person name="Binder M."/>
            <person name="Majcherczyk A."/>
            <person name="Schneider P."/>
            <person name="Aerts A."/>
            <person name="Asiegbu F.O."/>
            <person name="Baker S.E."/>
            <person name="Barry K."/>
            <person name="Bendiksby M."/>
            <person name="Blumentritt M."/>
            <person name="Coutinho P.M."/>
            <person name="Cullen D."/>
            <person name="de Vries R.P."/>
            <person name="Gathman A."/>
            <person name="Goodell B."/>
            <person name="Henrissat B."/>
            <person name="Ihrmark K."/>
            <person name="Kauserud H."/>
            <person name="Kohler A."/>
            <person name="LaButti K."/>
            <person name="Lapidus A."/>
            <person name="Lavin J.L."/>
            <person name="Lee Y.-H."/>
            <person name="Lindquist E."/>
            <person name="Lilly W."/>
            <person name="Lucas S."/>
            <person name="Morin E."/>
            <person name="Murat C."/>
            <person name="Oguiza J.A."/>
            <person name="Park J."/>
            <person name="Pisabarro A.G."/>
            <person name="Riley R."/>
            <person name="Rosling A."/>
            <person name="Salamov A."/>
            <person name="Schmidt O."/>
            <person name="Schmutz J."/>
            <person name="Skrede I."/>
            <person name="Stenlid J."/>
            <person name="Wiebenga A."/>
            <person name="Xie X."/>
            <person name="Kuees U."/>
            <person name="Hibbett D.S."/>
            <person name="Hoffmeister D."/>
            <person name="Hoegberg N."/>
            <person name="Martin F."/>
            <person name="Grigoriev I.V."/>
            <person name="Watkinson S.C."/>
        </authorList>
    </citation>
    <scope>NUCLEOTIDE SEQUENCE [LARGE SCALE GENOMIC DNA]</scope>
    <source>
        <strain evidence="3">strain S7.3</strain>
    </source>
</reference>
<feature type="compositionally biased region" description="Polar residues" evidence="1">
    <location>
        <begin position="45"/>
        <end position="64"/>
    </location>
</feature>
<dbReference type="InParanoid" id="F8PXN5"/>
<evidence type="ECO:0000313" key="2">
    <source>
        <dbReference type="EMBL" id="EGN98648.1"/>
    </source>
</evidence>
<dbReference type="AlphaFoldDB" id="F8PXN5"/>
<organism evidence="3">
    <name type="scientific">Serpula lacrymans var. lacrymans (strain S7.3)</name>
    <name type="common">Dry rot fungus</name>
    <dbReference type="NCBI Taxonomy" id="936435"/>
    <lineage>
        <taxon>Eukaryota</taxon>
        <taxon>Fungi</taxon>
        <taxon>Dikarya</taxon>
        <taxon>Basidiomycota</taxon>
        <taxon>Agaricomycotina</taxon>
        <taxon>Agaricomycetes</taxon>
        <taxon>Agaricomycetidae</taxon>
        <taxon>Boletales</taxon>
        <taxon>Coniophorineae</taxon>
        <taxon>Serpulaceae</taxon>
        <taxon>Serpula</taxon>
    </lineage>
</organism>
<dbReference type="EMBL" id="GL945480">
    <property type="protein sequence ID" value="EGN98648.1"/>
    <property type="molecule type" value="Genomic_DNA"/>
</dbReference>
<sequence length="124" mass="14414">MNVLLKKKKLEPPVHHLVQIRQFHGLTNGLVVLDHLVKRGRERSSSNLEQVTQGDEPSPAQNLPTHDPTRWTCCPTWTSRRGFADISSGTWWSTDWQWKRIESGDIRYGGGAKKMRRRVEVMRR</sequence>
<evidence type="ECO:0000256" key="1">
    <source>
        <dbReference type="SAM" id="MobiDB-lite"/>
    </source>
</evidence>
<name>F8PXN5_SERL3</name>
<dbReference type="Proteomes" id="UP000008063">
    <property type="component" value="Unassembled WGS sequence"/>
</dbReference>
<dbReference type="HOGENOM" id="CLU_2005310_0_0_1"/>
<accession>F8PXN5</accession>
<proteinExistence type="predicted"/>
<keyword evidence="3" id="KW-1185">Reference proteome</keyword>
<feature type="region of interest" description="Disordered" evidence="1">
    <location>
        <begin position="43"/>
        <end position="70"/>
    </location>
</feature>
<protein>
    <submittedName>
        <fullName evidence="2">Uncharacterized protein</fullName>
    </submittedName>
</protein>
<gene>
    <name evidence="2" type="ORF">SERLA73DRAFT_160373</name>
</gene>